<gene>
    <name evidence="5" type="ORF">DLM85_23585</name>
</gene>
<evidence type="ECO:0000313" key="5">
    <source>
        <dbReference type="EMBL" id="RAK62388.1"/>
    </source>
</evidence>
<feature type="domain" description="HTH araC/xylS-type" evidence="4">
    <location>
        <begin position="192"/>
        <end position="290"/>
    </location>
</feature>
<proteinExistence type="predicted"/>
<dbReference type="SUPFAM" id="SSF51215">
    <property type="entry name" value="Regulatory protein AraC"/>
    <property type="match status" value="1"/>
</dbReference>
<dbReference type="SUPFAM" id="SSF46689">
    <property type="entry name" value="Homeodomain-like"/>
    <property type="match status" value="1"/>
</dbReference>
<keyword evidence="6" id="KW-1185">Reference proteome</keyword>
<accession>A0A328BBD5</accession>
<dbReference type="AlphaFoldDB" id="A0A328BBD5"/>
<dbReference type="OrthoDB" id="1007667at2"/>
<dbReference type="InterPro" id="IPR009057">
    <property type="entry name" value="Homeodomain-like_sf"/>
</dbReference>
<dbReference type="InterPro" id="IPR018060">
    <property type="entry name" value="HTH_AraC"/>
</dbReference>
<dbReference type="SMART" id="SM00342">
    <property type="entry name" value="HTH_ARAC"/>
    <property type="match status" value="1"/>
</dbReference>
<dbReference type="PANTHER" id="PTHR43280">
    <property type="entry name" value="ARAC-FAMILY TRANSCRIPTIONAL REGULATOR"/>
    <property type="match status" value="1"/>
</dbReference>
<sequence>MTMSHSIPTYQLQAFSSYNHAPAEVYFPDYAAKEKPKIPLDRPYRGDYYKISLCLRGRAELKVNLASYTVTPGCLVLATPDVIKEWGYLSDDYETLSVFFTREFITTNNAATGKLRFFVSPVAHVLLLLPEEAAGIAASFRFLQQKYHTPHPERDNILKSILNSLLYEIGDLYCPAAAPRPTGATRGQVLATQFRQLVQAHYRSARSVSQYAAMLCVTPKHLTALVKQATGRTASDWIADAVVLEAKALLQTPALPIQQVAASLQFADQFAFSRFFKKSTGLSPTAYRQVG</sequence>
<protein>
    <recommendedName>
        <fullName evidence="4">HTH araC/xylS-type domain-containing protein</fullName>
    </recommendedName>
</protein>
<dbReference type="Pfam" id="PF12833">
    <property type="entry name" value="HTH_18"/>
    <property type="match status" value="1"/>
</dbReference>
<evidence type="ECO:0000256" key="2">
    <source>
        <dbReference type="ARBA" id="ARBA00023125"/>
    </source>
</evidence>
<dbReference type="Proteomes" id="UP000248553">
    <property type="component" value="Unassembled WGS sequence"/>
</dbReference>
<dbReference type="Gene3D" id="1.10.10.60">
    <property type="entry name" value="Homeodomain-like"/>
    <property type="match status" value="1"/>
</dbReference>
<keyword evidence="2" id="KW-0238">DNA-binding</keyword>
<comment type="caution">
    <text evidence="5">The sequence shown here is derived from an EMBL/GenBank/DDBJ whole genome shotgun (WGS) entry which is preliminary data.</text>
</comment>
<evidence type="ECO:0000256" key="3">
    <source>
        <dbReference type="ARBA" id="ARBA00023163"/>
    </source>
</evidence>
<dbReference type="EMBL" id="QHKM01000014">
    <property type="protein sequence ID" value="RAK62388.1"/>
    <property type="molecule type" value="Genomic_DNA"/>
</dbReference>
<evidence type="ECO:0000256" key="1">
    <source>
        <dbReference type="ARBA" id="ARBA00023015"/>
    </source>
</evidence>
<organism evidence="5 6">
    <name type="scientific">Hymenobacter edaphi</name>
    <dbReference type="NCBI Taxonomy" id="2211146"/>
    <lineage>
        <taxon>Bacteria</taxon>
        <taxon>Pseudomonadati</taxon>
        <taxon>Bacteroidota</taxon>
        <taxon>Cytophagia</taxon>
        <taxon>Cytophagales</taxon>
        <taxon>Hymenobacteraceae</taxon>
        <taxon>Hymenobacter</taxon>
    </lineage>
</organism>
<dbReference type="InterPro" id="IPR037923">
    <property type="entry name" value="HTH-like"/>
</dbReference>
<dbReference type="GO" id="GO:0003700">
    <property type="term" value="F:DNA-binding transcription factor activity"/>
    <property type="evidence" value="ECO:0007669"/>
    <property type="project" value="InterPro"/>
</dbReference>
<dbReference type="GO" id="GO:0043565">
    <property type="term" value="F:sequence-specific DNA binding"/>
    <property type="evidence" value="ECO:0007669"/>
    <property type="project" value="InterPro"/>
</dbReference>
<dbReference type="PANTHER" id="PTHR43280:SF32">
    <property type="entry name" value="TRANSCRIPTIONAL REGULATORY PROTEIN"/>
    <property type="match status" value="1"/>
</dbReference>
<dbReference type="PROSITE" id="PS01124">
    <property type="entry name" value="HTH_ARAC_FAMILY_2"/>
    <property type="match status" value="1"/>
</dbReference>
<name>A0A328BBD5_9BACT</name>
<reference evidence="6" key="1">
    <citation type="submission" date="2018-05" db="EMBL/GenBank/DDBJ databases">
        <authorList>
            <person name="Nie L."/>
        </authorList>
    </citation>
    <scope>NUCLEOTIDE SEQUENCE [LARGE SCALE GENOMIC DNA]</scope>
    <source>
        <strain evidence="6">NL</strain>
    </source>
</reference>
<keyword evidence="1" id="KW-0805">Transcription regulation</keyword>
<keyword evidence="3" id="KW-0804">Transcription</keyword>
<evidence type="ECO:0000313" key="6">
    <source>
        <dbReference type="Proteomes" id="UP000248553"/>
    </source>
</evidence>
<evidence type="ECO:0000259" key="4">
    <source>
        <dbReference type="PROSITE" id="PS01124"/>
    </source>
</evidence>